<feature type="region of interest" description="Disordered" evidence="1">
    <location>
        <begin position="23"/>
        <end position="51"/>
    </location>
</feature>
<protein>
    <submittedName>
        <fullName evidence="2">Uncharacterized protein</fullName>
    </submittedName>
</protein>
<dbReference type="AlphaFoldDB" id="A0A2A9P009"/>
<sequence>MDESPLNISINKHEVRMSAYTDAQRLSRGETKRQAYTGRARGDSGQARAAGDDVMNHQQWCRVARQAQMQEGGLCGCSRMVTKVALLCTKSGE</sequence>
<evidence type="ECO:0000313" key="3">
    <source>
        <dbReference type="Proteomes" id="UP000242287"/>
    </source>
</evidence>
<dbReference type="EMBL" id="KZ301972">
    <property type="protein sequence ID" value="PFH53786.1"/>
    <property type="molecule type" value="Genomic_DNA"/>
</dbReference>
<organism evidence="2 3">
    <name type="scientific">Amanita thiersii Skay4041</name>
    <dbReference type="NCBI Taxonomy" id="703135"/>
    <lineage>
        <taxon>Eukaryota</taxon>
        <taxon>Fungi</taxon>
        <taxon>Dikarya</taxon>
        <taxon>Basidiomycota</taxon>
        <taxon>Agaricomycotina</taxon>
        <taxon>Agaricomycetes</taxon>
        <taxon>Agaricomycetidae</taxon>
        <taxon>Agaricales</taxon>
        <taxon>Pluteineae</taxon>
        <taxon>Amanitaceae</taxon>
        <taxon>Amanita</taxon>
    </lineage>
</organism>
<proteinExistence type="predicted"/>
<name>A0A2A9P009_9AGAR</name>
<keyword evidence="3" id="KW-1185">Reference proteome</keyword>
<gene>
    <name evidence="2" type="ORF">AMATHDRAFT_54297</name>
</gene>
<evidence type="ECO:0000313" key="2">
    <source>
        <dbReference type="EMBL" id="PFH53786.1"/>
    </source>
</evidence>
<dbReference type="Proteomes" id="UP000242287">
    <property type="component" value="Unassembled WGS sequence"/>
</dbReference>
<evidence type="ECO:0000256" key="1">
    <source>
        <dbReference type="SAM" id="MobiDB-lite"/>
    </source>
</evidence>
<accession>A0A2A9P009</accession>
<reference evidence="2 3" key="1">
    <citation type="submission" date="2014-02" db="EMBL/GenBank/DDBJ databases">
        <title>Transposable element dynamics among asymbiotic and ectomycorrhizal Amanita fungi.</title>
        <authorList>
            <consortium name="DOE Joint Genome Institute"/>
            <person name="Hess J."/>
            <person name="Skrede I."/>
            <person name="Wolfe B."/>
            <person name="LaButti K."/>
            <person name="Ohm R.A."/>
            <person name="Grigoriev I.V."/>
            <person name="Pringle A."/>
        </authorList>
    </citation>
    <scope>NUCLEOTIDE SEQUENCE [LARGE SCALE GENOMIC DNA]</scope>
    <source>
        <strain evidence="2 3">SKay4041</strain>
    </source>
</reference>